<evidence type="ECO:0000313" key="5">
    <source>
        <dbReference type="EMBL" id="SLM95683.1"/>
    </source>
</evidence>
<dbReference type="PANTHER" id="PTHR32319">
    <property type="entry name" value="BACTERIAL HEMOLYSIN-LIKE PROTEIN"/>
    <property type="match status" value="1"/>
</dbReference>
<evidence type="ECO:0000313" key="6">
    <source>
        <dbReference type="Proteomes" id="UP000195981"/>
    </source>
</evidence>
<dbReference type="InterPro" id="IPR002942">
    <property type="entry name" value="S4_RNA-bd"/>
</dbReference>
<dbReference type="CDD" id="cd00165">
    <property type="entry name" value="S4"/>
    <property type="match status" value="1"/>
</dbReference>
<dbReference type="GO" id="GO:0032259">
    <property type="term" value="P:methylation"/>
    <property type="evidence" value="ECO:0007669"/>
    <property type="project" value="UniProtKB-KW"/>
</dbReference>
<dbReference type="AlphaFoldDB" id="A0A1X6X9B3"/>
<dbReference type="SMART" id="SM00363">
    <property type="entry name" value="S4"/>
    <property type="match status" value="1"/>
</dbReference>
<dbReference type="GO" id="GO:0008168">
    <property type="term" value="F:methyltransferase activity"/>
    <property type="evidence" value="ECO:0007669"/>
    <property type="project" value="UniProtKB-KW"/>
</dbReference>
<evidence type="ECO:0000256" key="3">
    <source>
        <dbReference type="PROSITE-ProRule" id="PRU00182"/>
    </source>
</evidence>
<dbReference type="InterPro" id="IPR047048">
    <property type="entry name" value="TlyA"/>
</dbReference>
<dbReference type="SUPFAM" id="SSF55174">
    <property type="entry name" value="Alpha-L RNA-binding motif"/>
    <property type="match status" value="1"/>
</dbReference>
<dbReference type="PROSITE" id="PS50889">
    <property type="entry name" value="S4"/>
    <property type="match status" value="1"/>
</dbReference>
<name>A0A1X6X9B3_9MICO</name>
<keyword evidence="5" id="KW-0489">Methyltransferase</keyword>
<dbReference type="RefSeq" id="WP_087105211.1">
    <property type="nucleotide sequence ID" value="NZ_FWFG01000115.1"/>
</dbReference>
<dbReference type="Proteomes" id="UP000195981">
    <property type="component" value="Unassembled WGS sequence"/>
</dbReference>
<dbReference type="Gene3D" id="3.40.50.150">
    <property type="entry name" value="Vaccinia Virus protein VP39"/>
    <property type="match status" value="1"/>
</dbReference>
<evidence type="ECO:0000256" key="2">
    <source>
        <dbReference type="ARBA" id="ARBA00029460"/>
    </source>
</evidence>
<keyword evidence="6" id="KW-1185">Reference proteome</keyword>
<dbReference type="CDD" id="cd02440">
    <property type="entry name" value="AdoMet_MTases"/>
    <property type="match status" value="1"/>
</dbReference>
<dbReference type="InterPro" id="IPR036986">
    <property type="entry name" value="S4_RNA-bd_sf"/>
</dbReference>
<dbReference type="GO" id="GO:0003723">
    <property type="term" value="F:RNA binding"/>
    <property type="evidence" value="ECO:0007669"/>
    <property type="project" value="UniProtKB-KW"/>
</dbReference>
<sequence length="284" mass="29639">MTVQRLDVALVEAGLARSRTHARRIIDEGRARIDGSAAVKPSTPVPPGARLESVDVPDGVEYASRAAHKLTGALDALGIDPAGKRCLDAGASTGGFTDVLLRRGAASVAAVDIGRGQLDERIAADPRVTVHDGTSVRGLRPEGIGGAVELTVGDLSFISLTTVFDDLARCTLPGGELLVMVKPQFEVGRSRLPRGGVVKDPRHRRDAVRGVADHAARAGLRTVGAGCSPLPGQDGNIELFLHLVHDGRASEDASAAYDMIESALAAAPRRTARTAADPGEAHRR</sequence>
<dbReference type="InterPro" id="IPR004538">
    <property type="entry name" value="Hemolysin_A/TlyA"/>
</dbReference>
<reference evidence="5 6" key="1">
    <citation type="submission" date="2017-02" db="EMBL/GenBank/DDBJ databases">
        <authorList>
            <person name="Peterson S.W."/>
        </authorList>
    </citation>
    <scope>NUCLEOTIDE SEQUENCE [LARGE SCALE GENOMIC DNA]</scope>
    <source>
        <strain evidence="5 6">CIP104813</strain>
    </source>
</reference>
<dbReference type="Pfam" id="PF01479">
    <property type="entry name" value="S4"/>
    <property type="match status" value="1"/>
</dbReference>
<dbReference type="Gene3D" id="3.10.290.10">
    <property type="entry name" value="RNA-binding S4 domain"/>
    <property type="match status" value="1"/>
</dbReference>
<dbReference type="OrthoDB" id="9784736at2"/>
<keyword evidence="1 3" id="KW-0694">RNA-binding</keyword>
<evidence type="ECO:0000256" key="1">
    <source>
        <dbReference type="ARBA" id="ARBA00022884"/>
    </source>
</evidence>
<organism evidence="5 6">
    <name type="scientific">Brachybacterium nesterenkovii</name>
    <dbReference type="NCBI Taxonomy" id="47847"/>
    <lineage>
        <taxon>Bacteria</taxon>
        <taxon>Bacillati</taxon>
        <taxon>Actinomycetota</taxon>
        <taxon>Actinomycetes</taxon>
        <taxon>Micrococcales</taxon>
        <taxon>Dermabacteraceae</taxon>
        <taxon>Brachybacterium</taxon>
    </lineage>
</organism>
<dbReference type="PANTHER" id="PTHR32319:SF0">
    <property type="entry name" value="BACTERIAL HEMOLYSIN-LIKE PROTEIN"/>
    <property type="match status" value="1"/>
</dbReference>
<feature type="domain" description="RNA-binding S4" evidence="4">
    <location>
        <begin position="4"/>
        <end position="71"/>
    </location>
</feature>
<keyword evidence="5" id="KW-0808">Transferase</keyword>
<protein>
    <submittedName>
        <fullName evidence="5">RNA binding methyltransferase FtsJ like</fullName>
    </submittedName>
</protein>
<dbReference type="InterPro" id="IPR029063">
    <property type="entry name" value="SAM-dependent_MTases_sf"/>
</dbReference>
<dbReference type="SUPFAM" id="SSF53335">
    <property type="entry name" value="S-adenosyl-L-methionine-dependent methyltransferases"/>
    <property type="match status" value="1"/>
</dbReference>
<dbReference type="Pfam" id="PF01728">
    <property type="entry name" value="FtsJ"/>
    <property type="match status" value="1"/>
</dbReference>
<comment type="similarity">
    <text evidence="2">Belongs to the TlyA family.</text>
</comment>
<accession>A0A1X6X9B3</accession>
<proteinExistence type="inferred from homology"/>
<dbReference type="EMBL" id="FWFG01000115">
    <property type="protein sequence ID" value="SLM95683.1"/>
    <property type="molecule type" value="Genomic_DNA"/>
</dbReference>
<dbReference type="PIRSF" id="PIRSF005578">
    <property type="entry name" value="TlyA"/>
    <property type="match status" value="1"/>
</dbReference>
<dbReference type="InterPro" id="IPR002877">
    <property type="entry name" value="RNA_MeTrfase_FtsJ_dom"/>
</dbReference>
<evidence type="ECO:0000259" key="4">
    <source>
        <dbReference type="SMART" id="SM00363"/>
    </source>
</evidence>
<gene>
    <name evidence="5" type="ORF">FM110_13220</name>
</gene>